<dbReference type="Proteomes" id="UP000663846">
    <property type="component" value="Unassembled WGS sequence"/>
</dbReference>
<name>A0A8H3BXG1_9AGAM</name>
<evidence type="ECO:0000313" key="2">
    <source>
        <dbReference type="Proteomes" id="UP000663846"/>
    </source>
</evidence>
<sequence>QGNCLINRAERYRHDRISPEIVEGGSLLRIYEPRVTRTHFGMKLWAKHHLVAQF</sequence>
<organism evidence="1 2">
    <name type="scientific">Rhizoctonia solani</name>
    <dbReference type="NCBI Taxonomy" id="456999"/>
    <lineage>
        <taxon>Eukaryota</taxon>
        <taxon>Fungi</taxon>
        <taxon>Dikarya</taxon>
        <taxon>Basidiomycota</taxon>
        <taxon>Agaricomycotina</taxon>
        <taxon>Agaricomycetes</taxon>
        <taxon>Cantharellales</taxon>
        <taxon>Ceratobasidiaceae</taxon>
        <taxon>Rhizoctonia</taxon>
    </lineage>
</organism>
<reference evidence="1" key="1">
    <citation type="submission" date="2021-01" db="EMBL/GenBank/DDBJ databases">
        <authorList>
            <person name="Kaushik A."/>
        </authorList>
    </citation>
    <scope>NUCLEOTIDE SEQUENCE</scope>
    <source>
        <strain evidence="1">AG1-1C</strain>
    </source>
</reference>
<comment type="caution">
    <text evidence="1">The sequence shown here is derived from an EMBL/GenBank/DDBJ whole genome shotgun (WGS) entry which is preliminary data.</text>
</comment>
<dbReference type="EMBL" id="CAJMWS010000900">
    <property type="protein sequence ID" value="CAE6468093.1"/>
    <property type="molecule type" value="Genomic_DNA"/>
</dbReference>
<protein>
    <submittedName>
        <fullName evidence="1">Uncharacterized protein</fullName>
    </submittedName>
</protein>
<accession>A0A8H3BXG1</accession>
<dbReference type="AlphaFoldDB" id="A0A8H3BXG1"/>
<evidence type="ECO:0000313" key="1">
    <source>
        <dbReference type="EMBL" id="CAE6468093.1"/>
    </source>
</evidence>
<gene>
    <name evidence="1" type="ORF">RDB_LOCUS170096</name>
</gene>
<proteinExistence type="predicted"/>
<feature type="non-terminal residue" evidence="1">
    <location>
        <position position="1"/>
    </location>
</feature>